<name>A0A9D2FIH8_9FIRM</name>
<reference evidence="1" key="1">
    <citation type="journal article" date="2021" name="PeerJ">
        <title>Extensive microbial diversity within the chicken gut microbiome revealed by metagenomics and culture.</title>
        <authorList>
            <person name="Gilroy R."/>
            <person name="Ravi A."/>
            <person name="Getino M."/>
            <person name="Pursley I."/>
            <person name="Horton D.L."/>
            <person name="Alikhan N.F."/>
            <person name="Baker D."/>
            <person name="Gharbi K."/>
            <person name="Hall N."/>
            <person name="Watson M."/>
            <person name="Adriaenssens E.M."/>
            <person name="Foster-Nyarko E."/>
            <person name="Jarju S."/>
            <person name="Secka A."/>
            <person name="Antonio M."/>
            <person name="Oren A."/>
            <person name="Chaudhuri R.R."/>
            <person name="La Ragione R."/>
            <person name="Hildebrand F."/>
            <person name="Pallen M.J."/>
        </authorList>
    </citation>
    <scope>NUCLEOTIDE SEQUENCE</scope>
    <source>
        <strain evidence="1">ChiBcec16-3735</strain>
    </source>
</reference>
<evidence type="ECO:0000313" key="1">
    <source>
        <dbReference type="EMBL" id="HIZ58996.1"/>
    </source>
</evidence>
<reference evidence="1" key="2">
    <citation type="submission" date="2021-04" db="EMBL/GenBank/DDBJ databases">
        <authorList>
            <person name="Gilroy R."/>
        </authorList>
    </citation>
    <scope>NUCLEOTIDE SEQUENCE</scope>
    <source>
        <strain evidence="1">ChiBcec16-3735</strain>
    </source>
</reference>
<dbReference type="EMBL" id="DXBJ01000079">
    <property type="protein sequence ID" value="HIZ58996.1"/>
    <property type="molecule type" value="Genomic_DNA"/>
</dbReference>
<evidence type="ECO:0000313" key="2">
    <source>
        <dbReference type="Proteomes" id="UP000824065"/>
    </source>
</evidence>
<dbReference type="AlphaFoldDB" id="A0A9D2FIH8"/>
<proteinExistence type="predicted"/>
<gene>
    <name evidence="1" type="ORF">H9725_10600</name>
</gene>
<comment type="caution">
    <text evidence="1">The sequence shown here is derived from an EMBL/GenBank/DDBJ whole genome shotgun (WGS) entry which is preliminary data.</text>
</comment>
<organism evidence="1 2">
    <name type="scientific">Candidatus Faecalibacterium gallistercoris</name>
    <dbReference type="NCBI Taxonomy" id="2838579"/>
    <lineage>
        <taxon>Bacteria</taxon>
        <taxon>Bacillati</taxon>
        <taxon>Bacillota</taxon>
        <taxon>Clostridia</taxon>
        <taxon>Eubacteriales</taxon>
        <taxon>Oscillospiraceae</taxon>
        <taxon>Faecalibacterium</taxon>
    </lineage>
</organism>
<dbReference type="Proteomes" id="UP000824065">
    <property type="component" value="Unassembled WGS sequence"/>
</dbReference>
<accession>A0A9D2FIH8</accession>
<sequence>MNSVELKRRIQRLQMQMPSLPPVGLAIRQTDGWNTVWGRAQAHFDTQEQALAYLRRCGHVILIDV</sequence>
<protein>
    <submittedName>
        <fullName evidence="1">Uncharacterized protein</fullName>
    </submittedName>
</protein>